<evidence type="ECO:0000313" key="10">
    <source>
        <dbReference type="Proteomes" id="UP000241639"/>
    </source>
</evidence>
<dbReference type="InterPro" id="IPR015424">
    <property type="entry name" value="PyrdxlP-dep_Trfase"/>
</dbReference>
<dbReference type="FunFam" id="3.40.640.10:FF:000084">
    <property type="entry name" value="IscS-like cysteine desulfurase"/>
    <property type="match status" value="1"/>
</dbReference>
<keyword evidence="10" id="KW-1185">Reference proteome</keyword>
<dbReference type="PROSITE" id="PS00595">
    <property type="entry name" value="AA_TRANSFER_CLASS_5"/>
    <property type="match status" value="1"/>
</dbReference>
<dbReference type="Proteomes" id="UP000241639">
    <property type="component" value="Unassembled WGS sequence"/>
</dbReference>
<comment type="cofactor">
    <cofactor evidence="1 7">
        <name>pyridoxal 5'-phosphate</name>
        <dbReference type="ChEBI" id="CHEBI:597326"/>
    </cofactor>
</comment>
<dbReference type="PIRSF" id="PIRSF005572">
    <property type="entry name" value="NifS"/>
    <property type="match status" value="1"/>
</dbReference>
<evidence type="ECO:0000256" key="7">
    <source>
        <dbReference type="RuleBase" id="RU004504"/>
    </source>
</evidence>
<dbReference type="InterPro" id="IPR020578">
    <property type="entry name" value="Aminotrans_V_PyrdxlP_BS"/>
</dbReference>
<evidence type="ECO:0000259" key="8">
    <source>
        <dbReference type="Pfam" id="PF00266"/>
    </source>
</evidence>
<dbReference type="RefSeq" id="WP_107726296.1">
    <property type="nucleotide sequence ID" value="NZ_PZZP01000001.1"/>
</dbReference>
<dbReference type="GO" id="GO:0046872">
    <property type="term" value="F:metal ion binding"/>
    <property type="evidence" value="ECO:0007669"/>
    <property type="project" value="UniProtKB-KW"/>
</dbReference>
<dbReference type="Gene3D" id="1.10.260.50">
    <property type="match status" value="1"/>
</dbReference>
<gene>
    <name evidence="9" type="ORF">C8J48_1975</name>
</gene>
<keyword evidence="4" id="KW-0663">Pyridoxal phosphate</keyword>
<accession>A0A2T4ZBS6</accession>
<keyword evidence="5" id="KW-0408">Iron</keyword>
<dbReference type="NCBIfam" id="NF002806">
    <property type="entry name" value="PRK02948.1"/>
    <property type="match status" value="1"/>
</dbReference>
<evidence type="ECO:0000313" key="9">
    <source>
        <dbReference type="EMBL" id="PTM59360.1"/>
    </source>
</evidence>
<dbReference type="InterPro" id="IPR015422">
    <property type="entry name" value="PyrdxlP-dep_Trfase_small"/>
</dbReference>
<organism evidence="9 10">
    <name type="scientific">Desmospora activa DSM 45169</name>
    <dbReference type="NCBI Taxonomy" id="1121389"/>
    <lineage>
        <taxon>Bacteria</taxon>
        <taxon>Bacillati</taxon>
        <taxon>Bacillota</taxon>
        <taxon>Bacilli</taxon>
        <taxon>Bacillales</taxon>
        <taxon>Thermoactinomycetaceae</taxon>
        <taxon>Desmospora</taxon>
    </lineage>
</organism>
<feature type="domain" description="Aminotransferase class V" evidence="8">
    <location>
        <begin position="2"/>
        <end position="367"/>
    </location>
</feature>
<dbReference type="InterPro" id="IPR015421">
    <property type="entry name" value="PyrdxlP-dep_Trfase_major"/>
</dbReference>
<evidence type="ECO:0000256" key="4">
    <source>
        <dbReference type="ARBA" id="ARBA00022898"/>
    </source>
</evidence>
<dbReference type="Pfam" id="PF00266">
    <property type="entry name" value="Aminotran_5"/>
    <property type="match status" value="1"/>
</dbReference>
<dbReference type="PANTHER" id="PTHR11601:SF50">
    <property type="entry name" value="CYSTEINE DESULFURASE ISCS 2-RELATED"/>
    <property type="match status" value="1"/>
</dbReference>
<proteinExistence type="inferred from homology"/>
<comment type="similarity">
    <text evidence="2">Belongs to the class-V pyridoxal-phosphate-dependent aminotransferase family. NifS/IscS subfamily.</text>
</comment>
<evidence type="ECO:0000256" key="1">
    <source>
        <dbReference type="ARBA" id="ARBA00001933"/>
    </source>
</evidence>
<name>A0A2T4ZBS6_9BACL</name>
<dbReference type="InterPro" id="IPR000192">
    <property type="entry name" value="Aminotrans_V_dom"/>
</dbReference>
<dbReference type="Gene3D" id="3.90.1150.10">
    <property type="entry name" value="Aspartate Aminotransferase, domain 1"/>
    <property type="match status" value="1"/>
</dbReference>
<dbReference type="OrthoDB" id="9808002at2"/>
<dbReference type="InterPro" id="IPR016454">
    <property type="entry name" value="Cysteine_dSase"/>
</dbReference>
<dbReference type="EMBL" id="PZZP01000001">
    <property type="protein sequence ID" value="PTM59360.1"/>
    <property type="molecule type" value="Genomic_DNA"/>
</dbReference>
<keyword evidence="3" id="KW-0479">Metal-binding</keyword>
<keyword evidence="6" id="KW-0411">Iron-sulfur</keyword>
<dbReference type="PANTHER" id="PTHR11601">
    <property type="entry name" value="CYSTEINE DESULFURYLASE FAMILY MEMBER"/>
    <property type="match status" value="1"/>
</dbReference>
<dbReference type="GO" id="GO:0051536">
    <property type="term" value="F:iron-sulfur cluster binding"/>
    <property type="evidence" value="ECO:0007669"/>
    <property type="project" value="UniProtKB-KW"/>
</dbReference>
<comment type="caution">
    <text evidence="9">The sequence shown here is derived from an EMBL/GenBank/DDBJ whole genome shotgun (WGS) entry which is preliminary data.</text>
</comment>
<evidence type="ECO:0000256" key="5">
    <source>
        <dbReference type="ARBA" id="ARBA00023004"/>
    </source>
</evidence>
<evidence type="ECO:0000256" key="3">
    <source>
        <dbReference type="ARBA" id="ARBA00022723"/>
    </source>
</evidence>
<sequence>MIYLDNSATTRINPEVVRVMTDVMQNIYGNPASLHGLGGKAERLVTQARRALADTLRVSPSSLVFTSGGTESNNLAVKGAAYQFRQRGRHIVTTAVEHASVYEVMGQLKQEGWKVTVLPVDSLGRVDPQAVEEAVTEDTVLVSVMHVNNETGTIQPVQAIGERLRRYPKVLFHVDAVQAFGKVPLQPQQWGVDLMTFSAHKFHGPKGAGALYIREGVRLTPLLVGGGQEEGFRSGTLNVPGIVGLSKAAVLAEQQRLEATNRWADWKESMLEQVSETLTGMRVNGDVSRTGSAPHILSLSFPGLKSEVIVHALEEEGVIVSSKSACSSKGEKPSRILKAMGLSDEEAIGAIRISMGMDTEANDIDRVAEALKRVIPRLQQLMKVHGI</sequence>
<dbReference type="Gene3D" id="3.40.640.10">
    <property type="entry name" value="Type I PLP-dependent aspartate aminotransferase-like (Major domain)"/>
    <property type="match status" value="1"/>
</dbReference>
<evidence type="ECO:0000256" key="2">
    <source>
        <dbReference type="ARBA" id="ARBA00006490"/>
    </source>
</evidence>
<evidence type="ECO:0000256" key="6">
    <source>
        <dbReference type="ARBA" id="ARBA00023014"/>
    </source>
</evidence>
<dbReference type="AlphaFoldDB" id="A0A2T4ZBS6"/>
<dbReference type="SUPFAM" id="SSF53383">
    <property type="entry name" value="PLP-dependent transferases"/>
    <property type="match status" value="1"/>
</dbReference>
<protein>
    <submittedName>
        <fullName evidence="9">Cysteine desulfurase</fullName>
    </submittedName>
</protein>
<dbReference type="GO" id="GO:0031071">
    <property type="term" value="F:cysteine desulfurase activity"/>
    <property type="evidence" value="ECO:0007669"/>
    <property type="project" value="UniProtKB-ARBA"/>
</dbReference>
<reference evidence="9 10" key="1">
    <citation type="submission" date="2018-04" db="EMBL/GenBank/DDBJ databases">
        <title>Genomic Encyclopedia of Archaeal and Bacterial Type Strains, Phase II (KMG-II): from individual species to whole genera.</title>
        <authorList>
            <person name="Goeker M."/>
        </authorList>
    </citation>
    <scope>NUCLEOTIDE SEQUENCE [LARGE SCALE GENOMIC DNA]</scope>
    <source>
        <strain evidence="9 10">DSM 45169</strain>
    </source>
</reference>